<comment type="caution">
    <text evidence="2">The sequence shown here is derived from an EMBL/GenBank/DDBJ whole genome shotgun (WGS) entry which is preliminary data.</text>
</comment>
<evidence type="ECO:0000313" key="3">
    <source>
        <dbReference type="Proteomes" id="UP001519308"/>
    </source>
</evidence>
<dbReference type="Proteomes" id="UP001519308">
    <property type="component" value="Unassembled WGS sequence"/>
</dbReference>
<name>A0ABS4K8N3_9CLOT</name>
<accession>A0ABS4K8N3</accession>
<evidence type="ECO:0000313" key="2">
    <source>
        <dbReference type="EMBL" id="MBP2024147.1"/>
    </source>
</evidence>
<proteinExistence type="predicted"/>
<gene>
    <name evidence="2" type="ORF">J2Z44_004002</name>
</gene>
<dbReference type="EMBL" id="JAGGLL010000051">
    <property type="protein sequence ID" value="MBP2024147.1"/>
    <property type="molecule type" value="Genomic_DNA"/>
</dbReference>
<dbReference type="RefSeq" id="WP_021281760.1">
    <property type="nucleotide sequence ID" value="NZ_JAGGLL010000051.1"/>
</dbReference>
<feature type="domain" description="Transposase DDE" evidence="1">
    <location>
        <begin position="2"/>
        <end position="97"/>
    </location>
</feature>
<sequence>MQHFIKEGKNGFDFDSMSSSEFIANANKLQVAIFAYNFNNWFRRLVLCKLMISSRIETIIIKLLKIVRDGRYLNLKMCSSCAYKEAFWNTLENINKFSIPL</sequence>
<reference evidence="2 3" key="1">
    <citation type="submission" date="2021-03" db="EMBL/GenBank/DDBJ databases">
        <title>Genomic Encyclopedia of Type Strains, Phase IV (KMG-IV): sequencing the most valuable type-strain genomes for metagenomic binning, comparative biology and taxonomic classification.</title>
        <authorList>
            <person name="Goeker M."/>
        </authorList>
    </citation>
    <scope>NUCLEOTIDE SEQUENCE [LARGE SCALE GENOMIC DNA]</scope>
    <source>
        <strain evidence="2 3">DSM 28650</strain>
    </source>
</reference>
<organism evidence="2 3">
    <name type="scientific">Clostridium punense</name>
    <dbReference type="NCBI Taxonomy" id="1054297"/>
    <lineage>
        <taxon>Bacteria</taxon>
        <taxon>Bacillati</taxon>
        <taxon>Bacillota</taxon>
        <taxon>Clostridia</taxon>
        <taxon>Eubacteriales</taxon>
        <taxon>Clostridiaceae</taxon>
        <taxon>Clostridium</taxon>
    </lineage>
</organism>
<keyword evidence="3" id="KW-1185">Reference proteome</keyword>
<evidence type="ECO:0000259" key="1">
    <source>
        <dbReference type="Pfam" id="PF13701"/>
    </source>
</evidence>
<dbReference type="InterPro" id="IPR025668">
    <property type="entry name" value="Tnp_DDE_dom"/>
</dbReference>
<dbReference type="Pfam" id="PF13701">
    <property type="entry name" value="DDE_Tnp_1_4"/>
    <property type="match status" value="1"/>
</dbReference>
<protein>
    <recommendedName>
        <fullName evidence="1">Transposase DDE domain-containing protein</fullName>
    </recommendedName>
</protein>